<organism evidence="3 4">
    <name type="scientific">Cochliobolus carbonum (strain 26-R-13)</name>
    <name type="common">Maize leaf spot fungus</name>
    <name type="synonym">Bipolaris zeicola</name>
    <dbReference type="NCBI Taxonomy" id="930089"/>
    <lineage>
        <taxon>Eukaryota</taxon>
        <taxon>Fungi</taxon>
        <taxon>Dikarya</taxon>
        <taxon>Ascomycota</taxon>
        <taxon>Pezizomycotina</taxon>
        <taxon>Dothideomycetes</taxon>
        <taxon>Pleosporomycetidae</taxon>
        <taxon>Pleosporales</taxon>
        <taxon>Pleosporineae</taxon>
        <taxon>Pleosporaceae</taxon>
        <taxon>Bipolaris</taxon>
    </lineage>
</organism>
<feature type="compositionally biased region" description="Polar residues" evidence="2">
    <location>
        <begin position="757"/>
        <end position="787"/>
    </location>
</feature>
<feature type="compositionally biased region" description="Polar residues" evidence="2">
    <location>
        <begin position="811"/>
        <end position="820"/>
    </location>
</feature>
<dbReference type="PANTHER" id="PTHR37271">
    <property type="entry name" value="KARYOGAMY PROTEIN KAR9"/>
    <property type="match status" value="1"/>
</dbReference>
<feature type="region of interest" description="Disordered" evidence="2">
    <location>
        <begin position="202"/>
        <end position="299"/>
    </location>
</feature>
<dbReference type="GO" id="GO:0051293">
    <property type="term" value="P:establishment of spindle localization"/>
    <property type="evidence" value="ECO:0007669"/>
    <property type="project" value="TreeGrafter"/>
</dbReference>
<dbReference type="Pfam" id="PF08580">
    <property type="entry name" value="KAR9"/>
    <property type="match status" value="1"/>
</dbReference>
<feature type="compositionally biased region" description="Polar residues" evidence="2">
    <location>
        <begin position="1010"/>
        <end position="1024"/>
    </location>
</feature>
<dbReference type="GO" id="GO:0031578">
    <property type="term" value="P:mitotic spindle orientation checkpoint signaling"/>
    <property type="evidence" value="ECO:0007669"/>
    <property type="project" value="TreeGrafter"/>
</dbReference>
<keyword evidence="1" id="KW-0175">Coiled coil</keyword>
<dbReference type="OrthoDB" id="5559380at2759"/>
<feature type="compositionally biased region" description="Polar residues" evidence="2">
    <location>
        <begin position="916"/>
        <end position="935"/>
    </location>
</feature>
<feature type="compositionally biased region" description="Low complexity" evidence="2">
    <location>
        <begin position="202"/>
        <end position="235"/>
    </location>
</feature>
<evidence type="ECO:0000313" key="3">
    <source>
        <dbReference type="EMBL" id="EUC37374.1"/>
    </source>
</evidence>
<dbReference type="eggNOG" id="ENOG502QUB2">
    <property type="taxonomic scope" value="Eukaryota"/>
</dbReference>
<feature type="compositionally biased region" description="Basic and acidic residues" evidence="2">
    <location>
        <begin position="852"/>
        <end position="873"/>
    </location>
</feature>
<feature type="compositionally biased region" description="Pro residues" evidence="2">
    <location>
        <begin position="236"/>
        <end position="246"/>
    </location>
</feature>
<dbReference type="GO" id="GO:0005816">
    <property type="term" value="C:spindle pole body"/>
    <property type="evidence" value="ECO:0007669"/>
    <property type="project" value="TreeGrafter"/>
</dbReference>
<dbReference type="AlphaFoldDB" id="W6YPD3"/>
<dbReference type="InterPro" id="IPR013889">
    <property type="entry name" value="Karyogamy_KAR9"/>
</dbReference>
<dbReference type="Proteomes" id="UP000053841">
    <property type="component" value="Unassembled WGS sequence"/>
</dbReference>
<feature type="region of interest" description="Disordered" evidence="2">
    <location>
        <begin position="757"/>
        <end position="1080"/>
    </location>
</feature>
<dbReference type="GeneID" id="19152029"/>
<gene>
    <name evidence="3" type="ORF">COCCADRAFT_85829</name>
</gene>
<feature type="compositionally biased region" description="Polar residues" evidence="2">
    <location>
        <begin position="971"/>
        <end position="985"/>
    </location>
</feature>
<feature type="region of interest" description="Disordered" evidence="2">
    <location>
        <begin position="68"/>
        <end position="87"/>
    </location>
</feature>
<feature type="compositionally biased region" description="Polar residues" evidence="2">
    <location>
        <begin position="1030"/>
        <end position="1046"/>
    </location>
</feature>
<feature type="region of interest" description="Disordered" evidence="2">
    <location>
        <begin position="146"/>
        <end position="176"/>
    </location>
</feature>
<protein>
    <recommendedName>
        <fullName evidence="5">KAR9-domain-containing protein</fullName>
    </recommendedName>
</protein>
<feature type="compositionally biased region" description="Pro residues" evidence="2">
    <location>
        <begin position="265"/>
        <end position="287"/>
    </location>
</feature>
<feature type="compositionally biased region" description="Polar residues" evidence="2">
    <location>
        <begin position="837"/>
        <end position="846"/>
    </location>
</feature>
<feature type="compositionally biased region" description="Low complexity" evidence="2">
    <location>
        <begin position="956"/>
        <end position="970"/>
    </location>
</feature>
<dbReference type="EMBL" id="KI964552">
    <property type="protein sequence ID" value="EUC37374.1"/>
    <property type="molecule type" value="Genomic_DNA"/>
</dbReference>
<feature type="compositionally biased region" description="Low complexity" evidence="2">
    <location>
        <begin position="896"/>
        <end position="914"/>
    </location>
</feature>
<sequence>MSHPDAPPRVNNSSSPATAVDLPAKTPPNPSSAPSPAASSPKPLRPTPPHLESTTKLARNVSPGLLARMKFLNQPADTHSATKPTVDVGRIEQDRLRRLDEFRKARNLDIERRGTAWTARPGQSTPTLTPLIPQSTGGSVPALTMEPDFESDRSSVVSTSDKVLPSESDADGELDMQKYRLPDVTKPEKALGQTLVATAMTSPITSATTTPPATIPATATATTTSTVQEAPIISPSQPPQPQPQPPSTVAALLPPLPIQAERTLPPTPPPKDSPPLQDSPPLPPLPLADPDEASVLDDNNGIDIESYFQRRHYPRAGSIYTLSKASFTNQIQQLTSMKLPPTTIASEITALASPTQAARALHKAANDIRLWVSKIKEVLSGLDADDDVEWAAAAGREGLAEVDTAISKFEGLVNVYIGAIEDLQSRSDIALLPTRDQVTLVSQMEDIVMSWGEIKQTLKGIKNQVEIAMEWEELWNNVLGEIGAEVENLSRLVFEMEERRHRVISDSVAEAPEKFDIKELENIVEDIPRKQAILNSKRFSMPTLSILSPVSPLPQIEQENSRLLALFAKLQPLRASLDFLPMRLSTFQIRAKTIFPSACDELDRRREQLEAQEKKLEAEADALREELGEDKWVHSFRQAGSKAVAMYDSCMKSIQRLQQAIDDTDDEKLASRIATYKDKRDHYPPSMRRVLELIDIEMKHRSTVNGEILRIQQDVRSKVEDLETVTGNMDAILEDFTARRKLRDSVSTVLSARTENSFAHSNMGTPGSSPASSVIMSRKSSATSSAVLPSGKKPRQPSAASSKPVMPANRRYSSMPQSTAAPPRKSLPSSRLDFTPSRATAGTLASQARVKTPTDKPGPKPRWNSDTHLRDTIIGHNFKPLSLSTPSPFRKDKDTPSGSARSSSSRTSIPVRSPLGRSSNLSPAMSARSTSTSPALQRPGRLLASPMETPETPGDARPAPRSTPASSPQAKTTTPGSSRRVTTARQDGMSPGGEESPAARRASRPSSSSTNHRTGMFSSKQRPSSAPKPTETSPASTSGRTISRLGNMNGGRASRAGEARTDSRISGRQSSQGQNKPVWR</sequence>
<dbReference type="KEGG" id="bze:COCCADRAFT_85829"/>
<dbReference type="GO" id="GO:0043332">
    <property type="term" value="C:mating projection tip"/>
    <property type="evidence" value="ECO:0007669"/>
    <property type="project" value="TreeGrafter"/>
</dbReference>
<dbReference type="GO" id="GO:0005938">
    <property type="term" value="C:cell cortex"/>
    <property type="evidence" value="ECO:0007669"/>
    <property type="project" value="TreeGrafter"/>
</dbReference>
<proteinExistence type="predicted"/>
<evidence type="ECO:0000313" key="4">
    <source>
        <dbReference type="Proteomes" id="UP000053841"/>
    </source>
</evidence>
<reference evidence="3 4" key="1">
    <citation type="journal article" date="2013" name="PLoS Genet.">
        <title>Comparative genome structure, secondary metabolite, and effector coding capacity across Cochliobolus pathogens.</title>
        <authorList>
            <person name="Condon B.J."/>
            <person name="Leng Y."/>
            <person name="Wu D."/>
            <person name="Bushley K.E."/>
            <person name="Ohm R.A."/>
            <person name="Otillar R."/>
            <person name="Martin J."/>
            <person name="Schackwitz W."/>
            <person name="Grimwood J."/>
            <person name="MohdZainudin N."/>
            <person name="Xue C."/>
            <person name="Wang R."/>
            <person name="Manning V.A."/>
            <person name="Dhillon B."/>
            <person name="Tu Z.J."/>
            <person name="Steffenson B.J."/>
            <person name="Salamov A."/>
            <person name="Sun H."/>
            <person name="Lowry S."/>
            <person name="LaButti K."/>
            <person name="Han J."/>
            <person name="Copeland A."/>
            <person name="Lindquist E."/>
            <person name="Barry K."/>
            <person name="Schmutz J."/>
            <person name="Baker S.E."/>
            <person name="Ciuffetti L.M."/>
            <person name="Grigoriev I.V."/>
            <person name="Zhong S."/>
            <person name="Turgeon B.G."/>
        </authorList>
    </citation>
    <scope>NUCLEOTIDE SEQUENCE [LARGE SCALE GENOMIC DNA]</scope>
    <source>
        <strain evidence="3 4">26-R-13</strain>
    </source>
</reference>
<evidence type="ECO:0000256" key="2">
    <source>
        <dbReference type="SAM" id="MobiDB-lite"/>
    </source>
</evidence>
<feature type="coiled-coil region" evidence="1">
    <location>
        <begin position="599"/>
        <end position="629"/>
    </location>
</feature>
<dbReference type="PANTHER" id="PTHR37271:SF1">
    <property type="entry name" value="KARYOGAMY PROTEIN KAR9"/>
    <property type="match status" value="1"/>
</dbReference>
<keyword evidence="4" id="KW-1185">Reference proteome</keyword>
<feature type="region of interest" description="Disordered" evidence="2">
    <location>
        <begin position="1"/>
        <end position="62"/>
    </location>
</feature>
<evidence type="ECO:0000256" key="1">
    <source>
        <dbReference type="SAM" id="Coils"/>
    </source>
</evidence>
<evidence type="ECO:0008006" key="5">
    <source>
        <dbReference type="Google" id="ProtNLM"/>
    </source>
</evidence>
<accession>W6YPD3</accession>
<name>W6YPD3_COCC2</name>
<dbReference type="GO" id="GO:0030473">
    <property type="term" value="P:nuclear migration along microtubule"/>
    <property type="evidence" value="ECO:0007669"/>
    <property type="project" value="TreeGrafter"/>
</dbReference>
<feature type="compositionally biased region" description="Basic and acidic residues" evidence="2">
    <location>
        <begin position="1055"/>
        <end position="1065"/>
    </location>
</feature>
<dbReference type="HOGENOM" id="CLU_005577_2_1_1"/>
<dbReference type="RefSeq" id="XP_007708405.1">
    <property type="nucleotide sequence ID" value="XM_007710215.1"/>
</dbReference>